<organism evidence="2 3">
    <name type="scientific">Leptospira inadai serovar Lyme</name>
    <dbReference type="NCBI Taxonomy" id="293084"/>
    <lineage>
        <taxon>Bacteria</taxon>
        <taxon>Pseudomonadati</taxon>
        <taxon>Spirochaetota</taxon>
        <taxon>Spirochaetia</taxon>
        <taxon>Leptospirales</taxon>
        <taxon>Leptospiraceae</taxon>
        <taxon>Leptospira</taxon>
    </lineage>
</organism>
<sequence>MKIKLYGVRGSLPTPLAASDYTSKLEKILEKAYQEFSEKDRNFSVSEFIGRLDRLLARPIGGNTTCIYVESSTGERLIIDCGSGMRQLGNDLLKEGIAKGGNIAICLTHTHWDHIQGWPFFKPAYIPSVNIEFLSTIPNLKERLERQQHPENFPVTLDSMPSRKKFTLLEKNKPFKIGGFTITPFLLRHPGNCTGYHIEENGKRFLFCTDLEVREEDLDEIQELRRTFGKIDLLVIDAQYSSEEATSKIGWGHTSGRIAVKCGEILEVDRLVLTHHEPDHSDEDVLKIFTSEKEGSVLQNIILAYEFDTFVL</sequence>
<dbReference type="Pfam" id="PF12706">
    <property type="entry name" value="Lactamase_B_2"/>
    <property type="match status" value="1"/>
</dbReference>
<proteinExistence type="predicted"/>
<keyword evidence="3" id="KW-1185">Reference proteome</keyword>
<dbReference type="InterPro" id="IPR001279">
    <property type="entry name" value="Metallo-B-lactamas"/>
</dbReference>
<comment type="caution">
    <text evidence="2">The sequence shown here is derived from an EMBL/GenBank/DDBJ whole genome shotgun (WGS) entry which is preliminary data.</text>
</comment>
<dbReference type="Gene3D" id="3.60.15.10">
    <property type="entry name" value="Ribonuclease Z/Hydroxyacylglutathione hydrolase-like"/>
    <property type="match status" value="1"/>
</dbReference>
<dbReference type="CDD" id="cd07715">
    <property type="entry name" value="TaR3-like_MBL-fold"/>
    <property type="match status" value="1"/>
</dbReference>
<protein>
    <submittedName>
        <fullName evidence="2">MBL fold metallo-hydrolase</fullName>
    </submittedName>
</protein>
<dbReference type="EMBL" id="MCRM02000004">
    <property type="protein sequence ID" value="PNV76069.1"/>
    <property type="molecule type" value="Genomic_DNA"/>
</dbReference>
<dbReference type="SUPFAM" id="SSF56281">
    <property type="entry name" value="Metallo-hydrolase/oxidoreductase"/>
    <property type="match status" value="1"/>
</dbReference>
<name>A0ABX4YLQ2_9LEPT</name>
<dbReference type="SMART" id="SM00849">
    <property type="entry name" value="Lactamase_B"/>
    <property type="match status" value="1"/>
</dbReference>
<gene>
    <name evidence="2" type="ORF">BES34_006110</name>
</gene>
<dbReference type="RefSeq" id="WP_010416742.1">
    <property type="nucleotide sequence ID" value="NZ_MCRM02000004.1"/>
</dbReference>
<accession>A0ABX4YLQ2</accession>
<dbReference type="PANTHER" id="PTHR42663:SF4">
    <property type="entry name" value="SLL1036 PROTEIN"/>
    <property type="match status" value="1"/>
</dbReference>
<evidence type="ECO:0000313" key="2">
    <source>
        <dbReference type="EMBL" id="PNV76069.1"/>
    </source>
</evidence>
<dbReference type="InterPro" id="IPR036866">
    <property type="entry name" value="RibonucZ/Hydroxyglut_hydro"/>
</dbReference>
<evidence type="ECO:0000259" key="1">
    <source>
        <dbReference type="SMART" id="SM00849"/>
    </source>
</evidence>
<evidence type="ECO:0000313" key="3">
    <source>
        <dbReference type="Proteomes" id="UP000094669"/>
    </source>
</evidence>
<dbReference type="Proteomes" id="UP000094669">
    <property type="component" value="Unassembled WGS sequence"/>
</dbReference>
<reference evidence="2" key="1">
    <citation type="submission" date="2018-01" db="EMBL/GenBank/DDBJ databases">
        <title>Genomic characterization of Leptospira inadai serogroup Lyme isolated from captured rat in Brazil and comparative analysis with human reference strain.</title>
        <authorList>
            <person name="Moreno L.Z."/>
            <person name="Loureiro A.P."/>
            <person name="Miraglia F."/>
            <person name="Kremer F.S."/>
            <person name="Eslabao M.R."/>
            <person name="Dellagostin O.A."/>
            <person name="Lilenbaum W."/>
            <person name="Moreno A.M."/>
        </authorList>
    </citation>
    <scope>NUCLEOTIDE SEQUENCE [LARGE SCALE GENOMIC DNA]</scope>
    <source>
        <strain evidence="2">M34/99</strain>
    </source>
</reference>
<dbReference type="PANTHER" id="PTHR42663">
    <property type="entry name" value="HYDROLASE C777.06C-RELATED-RELATED"/>
    <property type="match status" value="1"/>
</dbReference>
<feature type="domain" description="Metallo-beta-lactamase" evidence="1">
    <location>
        <begin position="63"/>
        <end position="253"/>
    </location>
</feature>